<reference evidence="1" key="2">
    <citation type="journal article" date="2015" name="Data Brief">
        <title>Shoot transcriptome of the giant reed, Arundo donax.</title>
        <authorList>
            <person name="Barrero R.A."/>
            <person name="Guerrero F.D."/>
            <person name="Moolhuijzen P."/>
            <person name="Goolsby J.A."/>
            <person name="Tidwell J."/>
            <person name="Bellgard S.E."/>
            <person name="Bellgard M.I."/>
        </authorList>
    </citation>
    <scope>NUCLEOTIDE SEQUENCE</scope>
    <source>
        <tissue evidence="1">Shoot tissue taken approximately 20 cm above the soil surface</tissue>
    </source>
</reference>
<reference evidence="1" key="1">
    <citation type="submission" date="2014-09" db="EMBL/GenBank/DDBJ databases">
        <authorList>
            <person name="Magalhaes I.L.F."/>
            <person name="Oliveira U."/>
            <person name="Santos F.R."/>
            <person name="Vidigal T.H.D.A."/>
            <person name="Brescovit A.D."/>
            <person name="Santos A.J."/>
        </authorList>
    </citation>
    <scope>NUCLEOTIDE SEQUENCE</scope>
    <source>
        <tissue evidence="1">Shoot tissue taken approximately 20 cm above the soil surface</tissue>
    </source>
</reference>
<sequence>MAHTIWGRISVDRLFWFPQPDLPVSAFVPCLHSLLKLRPIHGLVHKDATKQCHVWPYGLQVLIAPVSQQCIVHISR</sequence>
<protein>
    <submittedName>
        <fullName evidence="1">Uncharacterized protein</fullName>
    </submittedName>
</protein>
<name>A0A0A8XS04_ARUDO</name>
<proteinExistence type="predicted"/>
<organism evidence="1">
    <name type="scientific">Arundo donax</name>
    <name type="common">Giant reed</name>
    <name type="synonym">Donax arundinaceus</name>
    <dbReference type="NCBI Taxonomy" id="35708"/>
    <lineage>
        <taxon>Eukaryota</taxon>
        <taxon>Viridiplantae</taxon>
        <taxon>Streptophyta</taxon>
        <taxon>Embryophyta</taxon>
        <taxon>Tracheophyta</taxon>
        <taxon>Spermatophyta</taxon>
        <taxon>Magnoliopsida</taxon>
        <taxon>Liliopsida</taxon>
        <taxon>Poales</taxon>
        <taxon>Poaceae</taxon>
        <taxon>PACMAD clade</taxon>
        <taxon>Arundinoideae</taxon>
        <taxon>Arundineae</taxon>
        <taxon>Arundo</taxon>
    </lineage>
</organism>
<evidence type="ECO:0000313" key="1">
    <source>
        <dbReference type="EMBL" id="JAD14502.1"/>
    </source>
</evidence>
<dbReference type="AlphaFoldDB" id="A0A0A8XS04"/>
<accession>A0A0A8XS04</accession>
<dbReference type="EMBL" id="GBRH01283393">
    <property type="protein sequence ID" value="JAD14502.1"/>
    <property type="molecule type" value="Transcribed_RNA"/>
</dbReference>